<proteinExistence type="predicted"/>
<dbReference type="SUPFAM" id="SSF52540">
    <property type="entry name" value="P-loop containing nucleoside triphosphate hydrolases"/>
    <property type="match status" value="1"/>
</dbReference>
<reference evidence="3 4" key="1">
    <citation type="submission" date="2018-08" db="EMBL/GenBank/DDBJ databases">
        <title>A genome reference for cultivated species of the human gut microbiota.</title>
        <authorList>
            <person name="Zou Y."/>
            <person name="Xue W."/>
            <person name="Luo G."/>
        </authorList>
    </citation>
    <scope>NUCLEOTIDE SEQUENCE [LARGE SCALE GENOMIC DNA]</scope>
    <source>
        <strain evidence="3 4">AF45-14BH</strain>
    </source>
</reference>
<dbReference type="InterPro" id="IPR049050">
    <property type="entry name" value="nSTAND3"/>
</dbReference>
<evidence type="ECO:0000256" key="1">
    <source>
        <dbReference type="SAM" id="Coils"/>
    </source>
</evidence>
<dbReference type="Proteomes" id="UP000283497">
    <property type="component" value="Unassembled WGS sequence"/>
</dbReference>
<dbReference type="Gene3D" id="3.40.50.300">
    <property type="entry name" value="P-loop containing nucleotide triphosphate hydrolases"/>
    <property type="match status" value="1"/>
</dbReference>
<organism evidence="3 4">
    <name type="scientific">Anaerobutyricum hallii</name>
    <dbReference type="NCBI Taxonomy" id="39488"/>
    <lineage>
        <taxon>Bacteria</taxon>
        <taxon>Bacillati</taxon>
        <taxon>Bacillota</taxon>
        <taxon>Clostridia</taxon>
        <taxon>Lachnospirales</taxon>
        <taxon>Lachnospiraceae</taxon>
        <taxon>Anaerobutyricum</taxon>
    </lineage>
</organism>
<dbReference type="InterPro" id="IPR027417">
    <property type="entry name" value="P-loop_NTPase"/>
</dbReference>
<sequence length="1234" mass="144692">MSNVNLIQSKVMQLEGGAFQSLFDEYLYKKYKFTNIQTLGVQTATNKPTKGTPDAYVLTEDGKYILINYGSVSSQPADKIKADILSCFNTAKLSLENDKIKKIICGHCSTNIHIEQFDSIIELLEGIEIELIGIDTLSHDLALIYPHIAKNQLGVEIDTNQFFDIEDFVKAYDANGINAPINCDFLHRKKEIDNTCESIRNNTVTVLTGPSGIGKTRLAIEVCREWDDKEYKVYCVRSNGNFLYEDIKYYIDNPGKYMLFFDDANMVVSMDNVLQTLLMLPPEYEIKILITVRDYARKRVINTVSKYTVPKVIEIERLTDEEIKDILKVDLEILNPDFLKKISEIANGNARLAFLAGIRSVDEGYQAIRNAEDIFRNYYGRILSEASLTKDDIIMLFLITVAGPVKGEENQLYIDLKRKYGAEIREDEAVEKLYSLELVDWFKNEITKVSDQSLGNYILYYVLYEKRWISIENLIAIAFPRYKKKAVYALKTIINIFNSEDTVHYVENSIISAWNNAPDGQDMEYLEAFHQVNPDKALYIIKKKIELEKYVDFDMHSLDVNSKKNYQNISTKEIEILGGFKYTESFNDSIELLMSYFEKRPDLIMDFYFGICNYLLYDKYSWNNKYKNENVLMDRLWEATNEGENYNFSILYIHVAQYALKTEFSYTEEVKNSRAFNFIRMTIGFDEEIALLRNKIWRTLGVLRTKQEYRDIVNDILFEVRFKGLKKKDSMAYLQSDFDTIFAEVIKKDNIDFFDARIIDRYREVAGRINSPIDERYLISENNHDFRLYRILSREHLLGRTIEEDERIRKANIAAEFDSYGLKDYIDLFKTCNFLQDTVGERNLWSLSRGLDIVFELLETNPNFYVDVIEEYFKSDAPFRLNGYRQVDFLLSNIGYEKTYNLLNGVEYCRKDTWLSLIWECINERDITDTVVRDYSSFSERNLAGDNPIVPSVTLLIRYGERDNGLKNSILKQIAEKETLSAAFLGYVYRDDDIEVLLKLFKDDFGTLSQIYMNALEISDHVDYGGKLFIRIFEQYPNIWKEYVDWVKNHSHCDGDEQEIFELIWSTEKWKECIDYAYSVIVDGGMLFLIESPIQLLFGEAEQESDIVKNRKKEWLLDSLHENCKDTSKRSKLIDVVVNVMPHWKLDFILEYLKDNQNIEDFRKINLFPMSASWSGSEVLLIIDKIQFLQSLKEKLKGFVYIEHREYIEKYRRNLEEYKRKVELREYLEEADYA</sequence>
<comment type="caution">
    <text evidence="3">The sequence shown here is derived from an EMBL/GenBank/DDBJ whole genome shotgun (WGS) entry which is preliminary data.</text>
</comment>
<feature type="coiled-coil region" evidence="1">
    <location>
        <begin position="1201"/>
        <end position="1228"/>
    </location>
</feature>
<evidence type="ECO:0000259" key="2">
    <source>
        <dbReference type="Pfam" id="PF20720"/>
    </source>
</evidence>
<feature type="domain" description="Novel STAND NTPase 3" evidence="2">
    <location>
        <begin position="190"/>
        <end position="327"/>
    </location>
</feature>
<accession>A0A415GAL1</accession>
<protein>
    <recommendedName>
        <fullName evidence="2">Novel STAND NTPase 3 domain-containing protein</fullName>
    </recommendedName>
</protein>
<dbReference type="EMBL" id="QRNJ01000004">
    <property type="protein sequence ID" value="RHK41680.1"/>
    <property type="molecule type" value="Genomic_DNA"/>
</dbReference>
<dbReference type="AlphaFoldDB" id="A0A415GAL1"/>
<name>A0A415GAL1_9FIRM</name>
<keyword evidence="1" id="KW-0175">Coiled coil</keyword>
<evidence type="ECO:0000313" key="4">
    <source>
        <dbReference type="Proteomes" id="UP000283497"/>
    </source>
</evidence>
<evidence type="ECO:0000313" key="3">
    <source>
        <dbReference type="EMBL" id="RHK41680.1"/>
    </source>
</evidence>
<dbReference type="Pfam" id="PF20720">
    <property type="entry name" value="nSTAND3"/>
    <property type="match status" value="1"/>
</dbReference>
<gene>
    <name evidence="3" type="ORF">DW068_02100</name>
</gene>